<dbReference type="InterPro" id="IPR055917">
    <property type="entry name" value="DUF7494"/>
</dbReference>
<name>A0ABT7HSR4_9BACT</name>
<evidence type="ECO:0000313" key="3">
    <source>
        <dbReference type="Proteomes" id="UP001173801"/>
    </source>
</evidence>
<dbReference type="EMBL" id="JANURM010000030">
    <property type="protein sequence ID" value="MDL0089962.1"/>
    <property type="molecule type" value="Genomic_DNA"/>
</dbReference>
<dbReference type="SUPFAM" id="SSF48452">
    <property type="entry name" value="TPR-like"/>
    <property type="match status" value="1"/>
</dbReference>
<dbReference type="InterPro" id="IPR011990">
    <property type="entry name" value="TPR-like_helical_dom_sf"/>
</dbReference>
<dbReference type="Proteomes" id="UP001173801">
    <property type="component" value="Unassembled WGS sequence"/>
</dbReference>
<reference evidence="2" key="2">
    <citation type="journal article" date="2023" name="Microorganisms">
        <title>Isolation and Genomic Characteristics of Cat-Borne Campylobacter felis sp. nov. and Sheep-Borne Campylobacter ovis sp. nov.</title>
        <authorList>
            <person name="Wang H."/>
            <person name="Li Y."/>
            <person name="Gu Y."/>
            <person name="Zhou G."/>
            <person name="Chen X."/>
            <person name="Zhang X."/>
            <person name="Shao Z."/>
            <person name="Zhang J."/>
            <person name="Zhang M."/>
        </authorList>
    </citation>
    <scope>NUCLEOTIDE SEQUENCE</scope>
    <source>
        <strain evidence="2">PS10</strain>
    </source>
</reference>
<dbReference type="Pfam" id="PF24323">
    <property type="entry name" value="DUF7494"/>
    <property type="match status" value="1"/>
</dbReference>
<dbReference type="RefSeq" id="WP_284938747.1">
    <property type="nucleotide sequence ID" value="NZ_JANURM010000030.1"/>
</dbReference>
<feature type="domain" description="DUF7494" evidence="1">
    <location>
        <begin position="16"/>
        <end position="129"/>
    </location>
</feature>
<dbReference type="Gene3D" id="1.25.40.10">
    <property type="entry name" value="Tetratricopeptide repeat domain"/>
    <property type="match status" value="2"/>
</dbReference>
<protein>
    <recommendedName>
        <fullName evidence="1">DUF7494 domain-containing protein</fullName>
    </recommendedName>
</protein>
<proteinExistence type="predicted"/>
<sequence>MRAIFALFLPIFLFSFTLSLNNGIEKGKPYSILEISDTKNFECVEQILAYDTKRYACMLDDDGILQMQDVDLDLMDIRYKKEGDKLFIVVLPKANSRLINTQNALFSDQNVSQNLSKISKRFNIIVDPNLREFDKKQPNGINFNPIFSSLLTPSIGALDFSKAPIKGFDSNDIDIYINIKKAYERGAFNKVLDDTKIAIERHPQSIFAGEFLLYRLRAMDKIFASNTPLEDLSPDDVIKEGKAWIRKFPSDDNYAEVLYMIARAYIKESLLSDAKYMIDILLNEHKNSKFTWLLMLDYADEIYKNGRSKDAVKLYEDVLYSTSDIDIASRAALALAGLNIQKESLNEAKKYILKITNANEKFLLNDRQKANEMAAKFLANDMADIAARIYEILVLNSKKADEIYEVSLKNLGIALAKSGEINRAYEYLNRYESEFKYGDYLAEVGTAKDGLFFSLGETNSTKLHAHYKTLIEKYEKSDIGVKAIIADMKLNNDERKFSDTLGYTAVIKDLNQSEGFMLLNAAALELAKEAVRKNDCQSVINLSESYDLNRLEIPQFKLYECQIRTARYKDANALALAHIKDENLEDRVEWLVNLSQSSYLLNDYENSVKAANEAISLAQSVEHSDPSPALFYRFYSLLKLDRFSEAMQTLNATITLRGQEFKLIEAYDTLARYAYSKNDFANAGIYAKKALEMQTNAKINSYTPSLNFIYASANLKLNELDDALDEARYILSLRLKADERSRALALISDIFIAKKEPKNALPYLNECVKSNLNNAYTALCRSNLELVNLK</sequence>
<accession>A0ABT7HSR4</accession>
<gene>
    <name evidence="2" type="ORF">NYG85_11400</name>
</gene>
<evidence type="ECO:0000313" key="2">
    <source>
        <dbReference type="EMBL" id="MDL0089962.1"/>
    </source>
</evidence>
<organism evidence="2 3">
    <name type="scientific">Campylobacter gastrosuis</name>
    <dbReference type="NCBI Taxonomy" id="2974576"/>
    <lineage>
        <taxon>Bacteria</taxon>
        <taxon>Pseudomonadati</taxon>
        <taxon>Campylobacterota</taxon>
        <taxon>Epsilonproteobacteria</taxon>
        <taxon>Campylobacterales</taxon>
        <taxon>Campylobacteraceae</taxon>
        <taxon>Campylobacter</taxon>
    </lineage>
</organism>
<comment type="caution">
    <text evidence="2">The sequence shown here is derived from an EMBL/GenBank/DDBJ whole genome shotgun (WGS) entry which is preliminary data.</text>
</comment>
<reference evidence="2" key="1">
    <citation type="submission" date="2022-08" db="EMBL/GenBank/DDBJ databases">
        <authorList>
            <person name="Wang H."/>
        </authorList>
    </citation>
    <scope>NUCLEOTIDE SEQUENCE</scope>
    <source>
        <strain evidence="2">PS10</strain>
    </source>
</reference>
<keyword evidence="3" id="KW-1185">Reference proteome</keyword>
<evidence type="ECO:0000259" key="1">
    <source>
        <dbReference type="Pfam" id="PF24323"/>
    </source>
</evidence>